<dbReference type="EMBL" id="CM055098">
    <property type="protein sequence ID" value="KAJ7548729.1"/>
    <property type="molecule type" value="Genomic_DNA"/>
</dbReference>
<evidence type="ECO:0000313" key="2">
    <source>
        <dbReference type="Proteomes" id="UP001162992"/>
    </source>
</evidence>
<proteinExistence type="predicted"/>
<dbReference type="Proteomes" id="UP001162992">
    <property type="component" value="Chromosome 7"/>
</dbReference>
<accession>A0ACC2D357</accession>
<organism evidence="1 2">
    <name type="scientific">Diphasiastrum complanatum</name>
    <name type="common">Issler's clubmoss</name>
    <name type="synonym">Lycopodium complanatum</name>
    <dbReference type="NCBI Taxonomy" id="34168"/>
    <lineage>
        <taxon>Eukaryota</taxon>
        <taxon>Viridiplantae</taxon>
        <taxon>Streptophyta</taxon>
        <taxon>Embryophyta</taxon>
        <taxon>Tracheophyta</taxon>
        <taxon>Lycopodiopsida</taxon>
        <taxon>Lycopodiales</taxon>
        <taxon>Lycopodiaceae</taxon>
        <taxon>Lycopodioideae</taxon>
        <taxon>Diphasiastrum</taxon>
    </lineage>
</organism>
<evidence type="ECO:0000313" key="1">
    <source>
        <dbReference type="EMBL" id="KAJ7548729.1"/>
    </source>
</evidence>
<comment type="caution">
    <text evidence="1">The sequence shown here is derived from an EMBL/GenBank/DDBJ whole genome shotgun (WGS) entry which is preliminary data.</text>
</comment>
<keyword evidence="2" id="KW-1185">Reference proteome</keyword>
<sequence>MRLKASRAAKDVLVKRLLRPEPAPWLRDGDGRGQLRGLYWIPPHAGIAKAYASEEGFCGSTSIAPNAGLTSTFRHQHSLHTSKNNGIVSTDKGSYVHAIKHSMQFLPSIVDQQLREFSGSGGRVRWMYPRLSLPIQIEHLTSFVKPPLAGRMMSVGSEVSTGSGSIPSSVRQFFSPIWKQINGIKGFASGHREAAGIHLEAFWKQNYWLLVGAAGVAVCLLLWRIMFGIASVFVGFSEGMAEFGFLALAAAVVIFAGIVLRARYSINPDAVYKIAMRKLNSTAGVLEVMGPPMSGTDVRAYVMSGGGFQLKNFRLRLSRERCFLMFPLQGAERRALVSCEVIKNKGHYDFKLLALDLPTAEAVDQRLFVVGDEHEYKVAGGLISELRDPIIKALAAQAEFDAQDEKEAEAEAAQAKAQAEAEAVAEAAQAKAEAEARVAKAKAKAEAEAGPNS</sequence>
<protein>
    <submittedName>
        <fullName evidence="1">Uncharacterized protein</fullName>
    </submittedName>
</protein>
<reference evidence="2" key="1">
    <citation type="journal article" date="2024" name="Proc. Natl. Acad. Sci. U.S.A.">
        <title>Extraordinary preservation of gene collinearity over three hundred million years revealed in homosporous lycophytes.</title>
        <authorList>
            <person name="Li C."/>
            <person name="Wickell D."/>
            <person name="Kuo L.Y."/>
            <person name="Chen X."/>
            <person name="Nie B."/>
            <person name="Liao X."/>
            <person name="Peng D."/>
            <person name="Ji J."/>
            <person name="Jenkins J."/>
            <person name="Williams M."/>
            <person name="Shu S."/>
            <person name="Plott C."/>
            <person name="Barry K."/>
            <person name="Rajasekar S."/>
            <person name="Grimwood J."/>
            <person name="Han X."/>
            <person name="Sun S."/>
            <person name="Hou Z."/>
            <person name="He W."/>
            <person name="Dai G."/>
            <person name="Sun C."/>
            <person name="Schmutz J."/>
            <person name="Leebens-Mack J.H."/>
            <person name="Li F.W."/>
            <person name="Wang L."/>
        </authorList>
    </citation>
    <scope>NUCLEOTIDE SEQUENCE [LARGE SCALE GENOMIC DNA]</scope>
    <source>
        <strain evidence="2">cv. PW_Plant_1</strain>
    </source>
</reference>
<name>A0ACC2D357_DIPCM</name>
<gene>
    <name evidence="1" type="ORF">O6H91_07G024300</name>
</gene>